<organism evidence="2 3">
    <name type="scientific">Pseudoalteromonas byunsanensis</name>
    <dbReference type="NCBI Taxonomy" id="327939"/>
    <lineage>
        <taxon>Bacteria</taxon>
        <taxon>Pseudomonadati</taxon>
        <taxon>Pseudomonadota</taxon>
        <taxon>Gammaproteobacteria</taxon>
        <taxon>Alteromonadales</taxon>
        <taxon>Pseudoalteromonadaceae</taxon>
        <taxon>Pseudoalteromonas</taxon>
    </lineage>
</organism>
<evidence type="ECO:0000313" key="2">
    <source>
        <dbReference type="EMBL" id="OHU95014.1"/>
    </source>
</evidence>
<dbReference type="EMBL" id="MNAN01000032">
    <property type="protein sequence ID" value="OHU95014.1"/>
    <property type="molecule type" value="Genomic_DNA"/>
</dbReference>
<proteinExistence type="predicted"/>
<gene>
    <name evidence="2" type="ORF">BIW53_13470</name>
</gene>
<name>A0A1S1N1R8_9GAMM</name>
<reference evidence="2 3" key="1">
    <citation type="submission" date="2016-10" db="EMBL/GenBank/DDBJ databases">
        <title>Pseudoalteromonas amylolytica sp. nov., isolated from the surface seawater.</title>
        <authorList>
            <person name="Wu Y.-H."/>
            <person name="Cheng H."/>
            <person name="Jin X.-B."/>
            <person name="Wang C.-S."/>
            <person name="Xu X.-W."/>
        </authorList>
    </citation>
    <scope>NUCLEOTIDE SEQUENCE [LARGE SCALE GENOMIC DNA]</scope>
    <source>
        <strain evidence="2 3">JCM 12483</strain>
    </source>
</reference>
<dbReference type="Proteomes" id="UP000180253">
    <property type="component" value="Unassembled WGS sequence"/>
</dbReference>
<feature type="signal peptide" evidence="1">
    <location>
        <begin position="1"/>
        <end position="23"/>
    </location>
</feature>
<keyword evidence="1" id="KW-0732">Signal</keyword>
<dbReference type="Pfam" id="PF11743">
    <property type="entry name" value="DUF3301"/>
    <property type="match status" value="1"/>
</dbReference>
<dbReference type="STRING" id="327939.BIW53_13470"/>
<dbReference type="RefSeq" id="WP_070992530.1">
    <property type="nucleotide sequence ID" value="NZ_CBCSHD010000021.1"/>
</dbReference>
<comment type="caution">
    <text evidence="2">The sequence shown here is derived from an EMBL/GenBank/DDBJ whole genome shotgun (WGS) entry which is preliminary data.</text>
</comment>
<dbReference type="InterPro" id="IPR021732">
    <property type="entry name" value="DUF3301"/>
</dbReference>
<dbReference type="AlphaFoldDB" id="A0A1S1N1R8"/>
<evidence type="ECO:0008006" key="4">
    <source>
        <dbReference type="Google" id="ProtNLM"/>
    </source>
</evidence>
<accession>A0A1S1N1R8</accession>
<protein>
    <recommendedName>
        <fullName evidence="4">DUF3301 domain-containing protein</fullName>
    </recommendedName>
</protein>
<evidence type="ECO:0000256" key="1">
    <source>
        <dbReference type="SAM" id="SignalP"/>
    </source>
</evidence>
<keyword evidence="3" id="KW-1185">Reference proteome</keyword>
<dbReference type="OrthoDB" id="5959530at2"/>
<sequence>MATLWLFILVGAVIALFWSSRQAAEAAKDHAQHQADKLQVQLLSVACQKRRLGILKNGKPGIKSQFIFEFSSDGETVYQGVLHLENSRLVKADVPPHRITT</sequence>
<feature type="chain" id="PRO_5010233041" description="DUF3301 domain-containing protein" evidence="1">
    <location>
        <begin position="24"/>
        <end position="101"/>
    </location>
</feature>
<evidence type="ECO:0000313" key="3">
    <source>
        <dbReference type="Proteomes" id="UP000180253"/>
    </source>
</evidence>